<name>A0AAN7Z8A8_9PEZI</name>
<dbReference type="PANTHER" id="PTHR43591">
    <property type="entry name" value="METHYLTRANSFERASE"/>
    <property type="match status" value="1"/>
</dbReference>
<keyword evidence="6" id="KW-0804">Transcription</keyword>
<dbReference type="GO" id="GO:0008168">
    <property type="term" value="F:methyltransferase activity"/>
    <property type="evidence" value="ECO:0007669"/>
    <property type="project" value="UniProtKB-KW"/>
</dbReference>
<dbReference type="InterPro" id="IPR029063">
    <property type="entry name" value="SAM-dependent_MTases_sf"/>
</dbReference>
<dbReference type="Gene3D" id="3.40.50.150">
    <property type="entry name" value="Vaccinia Virus protein VP39"/>
    <property type="match status" value="1"/>
</dbReference>
<evidence type="ECO:0000256" key="6">
    <source>
        <dbReference type="ARBA" id="ARBA00023163"/>
    </source>
</evidence>
<comment type="catalytic activity">
    <reaction evidence="9">
        <text>L-methionyl-[protein] + S-adenosyl-L-methionine = S-methyl-L-methionyl-[protein] + S-adenosyl-L-homocysteine</text>
        <dbReference type="Rhea" id="RHEA:60560"/>
        <dbReference type="Rhea" id="RHEA-COMP:12313"/>
        <dbReference type="Rhea" id="RHEA-COMP:15592"/>
        <dbReference type="ChEBI" id="CHEBI:16044"/>
        <dbReference type="ChEBI" id="CHEBI:57856"/>
        <dbReference type="ChEBI" id="CHEBI:59789"/>
        <dbReference type="ChEBI" id="CHEBI:142742"/>
    </reaction>
    <physiologicalReaction direction="left-to-right" evidence="9">
        <dbReference type="Rhea" id="RHEA:60561"/>
    </physiologicalReaction>
</comment>
<evidence type="ECO:0000256" key="5">
    <source>
        <dbReference type="ARBA" id="ARBA00023015"/>
    </source>
</evidence>
<evidence type="ECO:0000256" key="9">
    <source>
        <dbReference type="ARBA" id="ARBA00047870"/>
    </source>
</evidence>
<comment type="subcellular location">
    <subcellularLocation>
        <location evidence="1">Nucleus</location>
    </subcellularLocation>
</comment>
<evidence type="ECO:0000313" key="10">
    <source>
        <dbReference type="EMBL" id="KAK5632692.1"/>
    </source>
</evidence>
<accession>A0AAN7Z8A8</accession>
<keyword evidence="7" id="KW-0539">Nucleus</keyword>
<gene>
    <name evidence="10" type="ORF">RRF57_008406</name>
</gene>
<keyword evidence="11" id="KW-1185">Reference proteome</keyword>
<keyword evidence="4" id="KW-0949">S-adenosyl-L-methionine</keyword>
<protein>
    <recommendedName>
        <fullName evidence="12">Methyltransferase domain-containing protein</fullName>
    </recommendedName>
</protein>
<evidence type="ECO:0000256" key="1">
    <source>
        <dbReference type="ARBA" id="ARBA00004123"/>
    </source>
</evidence>
<proteinExistence type="inferred from homology"/>
<dbReference type="SUPFAM" id="SSF53335">
    <property type="entry name" value="S-adenosyl-L-methionine-dependent methyltransferases"/>
    <property type="match status" value="1"/>
</dbReference>
<keyword evidence="2" id="KW-0489">Methyltransferase</keyword>
<evidence type="ECO:0008006" key="12">
    <source>
        <dbReference type="Google" id="ProtNLM"/>
    </source>
</evidence>
<evidence type="ECO:0000256" key="4">
    <source>
        <dbReference type="ARBA" id="ARBA00022691"/>
    </source>
</evidence>
<keyword evidence="5" id="KW-0805">Transcription regulation</keyword>
<evidence type="ECO:0000256" key="8">
    <source>
        <dbReference type="ARBA" id="ARBA00038158"/>
    </source>
</evidence>
<dbReference type="GO" id="GO:0032259">
    <property type="term" value="P:methylation"/>
    <property type="evidence" value="ECO:0007669"/>
    <property type="project" value="UniProtKB-KW"/>
</dbReference>
<dbReference type="Pfam" id="PF13489">
    <property type="entry name" value="Methyltransf_23"/>
    <property type="match status" value="1"/>
</dbReference>
<evidence type="ECO:0000256" key="7">
    <source>
        <dbReference type="ARBA" id="ARBA00023242"/>
    </source>
</evidence>
<evidence type="ECO:0000313" key="11">
    <source>
        <dbReference type="Proteomes" id="UP001305414"/>
    </source>
</evidence>
<keyword evidence="3" id="KW-0808">Transferase</keyword>
<dbReference type="CDD" id="cd02440">
    <property type="entry name" value="AdoMet_MTases"/>
    <property type="match status" value="1"/>
</dbReference>
<evidence type="ECO:0000256" key="2">
    <source>
        <dbReference type="ARBA" id="ARBA00022603"/>
    </source>
</evidence>
<evidence type="ECO:0000256" key="3">
    <source>
        <dbReference type="ARBA" id="ARBA00022679"/>
    </source>
</evidence>
<comment type="similarity">
    <text evidence="8">Belongs to the methyltransferase superfamily. LaeA methyltransferase family.</text>
</comment>
<comment type="caution">
    <text evidence="10">The sequence shown here is derived from an EMBL/GenBank/DDBJ whole genome shotgun (WGS) entry which is preliminary data.</text>
</comment>
<organism evidence="10 11">
    <name type="scientific">Xylaria bambusicola</name>
    <dbReference type="NCBI Taxonomy" id="326684"/>
    <lineage>
        <taxon>Eukaryota</taxon>
        <taxon>Fungi</taxon>
        <taxon>Dikarya</taxon>
        <taxon>Ascomycota</taxon>
        <taxon>Pezizomycotina</taxon>
        <taxon>Sordariomycetes</taxon>
        <taxon>Xylariomycetidae</taxon>
        <taxon>Xylariales</taxon>
        <taxon>Xylariaceae</taxon>
        <taxon>Xylaria</taxon>
    </lineage>
</organism>
<dbReference type="PANTHER" id="PTHR43591:SF30">
    <property type="entry name" value="PROTEIN-METHIONINE METHYLTRANSFERASE LAEA"/>
    <property type="match status" value="1"/>
</dbReference>
<sequence>MNGSSTTMTIDQPDDRTNPDWWRKWYFVQWGRHYGTFKQGRYLLPCDDIECDRLDIMHKFFLVAREYEASEFRGLFTHRLPDRPKILDLGCGTGIWAIDTADRLGGQGNYYIEGWDLNLTQPEAIPPNLYFFRRDIEDPWEKVEPNSFDLIHMRALNGSIEDWPRLYHQAFKHLTPGSGLIEQVEIDWRPQADGDPRPLATSKLAEWSHKVHQGFMRAGKRLEMDSNTKTILEDVGFVDVEHKKIPIAFNPWPLNEHEKEMARWFNLGLTQGLDGLTFEAVIHWLNYPEHEMLDTSIRRGGRHCQADEFELLLGLEDLLHGLGGYHKRYHPRTNVIVSTAEVSRYFRGSPVRTKPCPIVFWIISVTGREQANGFSPIACD</sequence>
<dbReference type="AlphaFoldDB" id="A0AAN7Z8A8"/>
<dbReference type="Proteomes" id="UP001305414">
    <property type="component" value="Unassembled WGS sequence"/>
</dbReference>
<dbReference type="EMBL" id="JAWHQM010000026">
    <property type="protein sequence ID" value="KAK5632692.1"/>
    <property type="molecule type" value="Genomic_DNA"/>
</dbReference>
<dbReference type="GO" id="GO:0005634">
    <property type="term" value="C:nucleus"/>
    <property type="evidence" value="ECO:0007669"/>
    <property type="project" value="UniProtKB-SubCell"/>
</dbReference>
<reference evidence="10 11" key="1">
    <citation type="submission" date="2023-10" db="EMBL/GenBank/DDBJ databases">
        <title>Draft genome sequence of Xylaria bambusicola isolate GMP-LS, the root and basal stem rot pathogen of sugarcane in Indonesia.</title>
        <authorList>
            <person name="Selvaraj P."/>
            <person name="Muralishankar V."/>
            <person name="Muruganantham S."/>
            <person name="Sp S."/>
            <person name="Haryani S."/>
            <person name="Lau K.J.X."/>
            <person name="Naqvi N.I."/>
        </authorList>
    </citation>
    <scope>NUCLEOTIDE SEQUENCE [LARGE SCALE GENOMIC DNA]</scope>
    <source>
        <strain evidence="10">GMP-LS</strain>
    </source>
</reference>